<gene>
    <name evidence="4" type="ORF">GXP70_09770</name>
</gene>
<feature type="domain" description="N-acetyltransferase" evidence="3">
    <location>
        <begin position="3"/>
        <end position="138"/>
    </location>
</feature>
<dbReference type="Pfam" id="PF00583">
    <property type="entry name" value="Acetyltransf_1"/>
    <property type="match status" value="1"/>
</dbReference>
<dbReference type="InterPro" id="IPR016181">
    <property type="entry name" value="Acyl_CoA_acyltransferase"/>
</dbReference>
<name>A0A6C0FZ00_9BACL</name>
<dbReference type="InterPro" id="IPR000182">
    <property type="entry name" value="GNAT_dom"/>
</dbReference>
<keyword evidence="1 4" id="KW-0808">Transferase</keyword>
<dbReference type="InterPro" id="IPR050832">
    <property type="entry name" value="Bact_Acetyltransf"/>
</dbReference>
<dbReference type="Proteomes" id="UP000476064">
    <property type="component" value="Chromosome"/>
</dbReference>
<evidence type="ECO:0000259" key="3">
    <source>
        <dbReference type="PROSITE" id="PS51186"/>
    </source>
</evidence>
<dbReference type="SUPFAM" id="SSF55729">
    <property type="entry name" value="Acyl-CoA N-acyltransferases (Nat)"/>
    <property type="match status" value="1"/>
</dbReference>
<dbReference type="GO" id="GO:0016747">
    <property type="term" value="F:acyltransferase activity, transferring groups other than amino-acyl groups"/>
    <property type="evidence" value="ECO:0007669"/>
    <property type="project" value="InterPro"/>
</dbReference>
<accession>A0A6C0FZ00</accession>
<sequence length="155" mass="17289">MNITFRLAELPDEAPMELLLLADPSRALVEAYLREGSCFLACAGSEVVGEFVLIDTAPDAVEIINVAVRPEMQGRGIGKQLIERAIEEAKRRGAAHIDIGTGNSSLHQLKLYQRCGFRIVGIDRDFFLRHYDEEIVEDGIPCRDMIRLRMDCGGQ</sequence>
<keyword evidence="2" id="KW-0012">Acyltransferase</keyword>
<proteinExistence type="predicted"/>
<keyword evidence="5" id="KW-1185">Reference proteome</keyword>
<dbReference type="AlphaFoldDB" id="A0A6C0FZ00"/>
<evidence type="ECO:0000313" key="4">
    <source>
        <dbReference type="EMBL" id="QHT60199.1"/>
    </source>
</evidence>
<dbReference type="EMBL" id="CP048209">
    <property type="protein sequence ID" value="QHT60199.1"/>
    <property type="molecule type" value="Genomic_DNA"/>
</dbReference>
<evidence type="ECO:0000256" key="2">
    <source>
        <dbReference type="ARBA" id="ARBA00023315"/>
    </source>
</evidence>
<dbReference type="Gene3D" id="3.40.630.30">
    <property type="match status" value="1"/>
</dbReference>
<organism evidence="4 5">
    <name type="scientific">Paenibacillus lycopersici</name>
    <dbReference type="NCBI Taxonomy" id="2704462"/>
    <lineage>
        <taxon>Bacteria</taxon>
        <taxon>Bacillati</taxon>
        <taxon>Bacillota</taxon>
        <taxon>Bacilli</taxon>
        <taxon>Bacillales</taxon>
        <taxon>Paenibacillaceae</taxon>
        <taxon>Paenibacillus</taxon>
    </lineage>
</organism>
<evidence type="ECO:0000256" key="1">
    <source>
        <dbReference type="ARBA" id="ARBA00022679"/>
    </source>
</evidence>
<dbReference type="PROSITE" id="PS51186">
    <property type="entry name" value="GNAT"/>
    <property type="match status" value="1"/>
</dbReference>
<protein>
    <submittedName>
        <fullName evidence="4">GNAT family N-acetyltransferase</fullName>
    </submittedName>
</protein>
<dbReference type="CDD" id="cd04301">
    <property type="entry name" value="NAT_SF"/>
    <property type="match status" value="1"/>
</dbReference>
<dbReference type="PANTHER" id="PTHR43877">
    <property type="entry name" value="AMINOALKYLPHOSPHONATE N-ACETYLTRANSFERASE-RELATED-RELATED"/>
    <property type="match status" value="1"/>
</dbReference>
<dbReference type="RefSeq" id="WP_162356261.1">
    <property type="nucleotide sequence ID" value="NZ_CP048209.1"/>
</dbReference>
<evidence type="ECO:0000313" key="5">
    <source>
        <dbReference type="Proteomes" id="UP000476064"/>
    </source>
</evidence>
<dbReference type="KEGG" id="plyc:GXP70_09770"/>
<reference evidence="4 5" key="1">
    <citation type="submission" date="2020-01" db="EMBL/GenBank/DDBJ databases">
        <title>Paenibacillus sp. nov., isolated from tomato rhizosphere.</title>
        <authorList>
            <person name="Weon H.-Y."/>
            <person name="Lee S.A."/>
        </authorList>
    </citation>
    <scope>NUCLEOTIDE SEQUENCE [LARGE SCALE GENOMIC DNA]</scope>
    <source>
        <strain evidence="4 5">12200R-189</strain>
    </source>
</reference>